<dbReference type="Proteomes" id="UP000325255">
    <property type="component" value="Unassembled WGS sequence"/>
</dbReference>
<feature type="transmembrane region" description="Helical" evidence="8">
    <location>
        <begin position="331"/>
        <end position="352"/>
    </location>
</feature>
<feature type="transmembrane region" description="Helical" evidence="8">
    <location>
        <begin position="273"/>
        <end position="291"/>
    </location>
</feature>
<proteinExistence type="inferred from homology"/>
<evidence type="ECO:0000256" key="2">
    <source>
        <dbReference type="ARBA" id="ARBA00008335"/>
    </source>
</evidence>
<comment type="caution">
    <text evidence="10">The sequence shown here is derived from an EMBL/GenBank/DDBJ whole genome shotgun (WGS) entry which is preliminary data.</text>
</comment>
<dbReference type="OrthoDB" id="63984at2"/>
<feature type="transmembrane region" description="Helical" evidence="8">
    <location>
        <begin position="96"/>
        <end position="117"/>
    </location>
</feature>
<dbReference type="GO" id="GO:0022857">
    <property type="term" value="F:transmembrane transporter activity"/>
    <property type="evidence" value="ECO:0007669"/>
    <property type="project" value="InterPro"/>
</dbReference>
<evidence type="ECO:0000256" key="3">
    <source>
        <dbReference type="ARBA" id="ARBA00022448"/>
    </source>
</evidence>
<gene>
    <name evidence="10" type="ORF">F1189_12960</name>
</gene>
<keyword evidence="5 8" id="KW-0812">Transmembrane</keyword>
<dbReference type="GO" id="GO:0005886">
    <property type="term" value="C:plasma membrane"/>
    <property type="evidence" value="ECO:0007669"/>
    <property type="project" value="UniProtKB-SubCell"/>
</dbReference>
<dbReference type="Pfam" id="PF07690">
    <property type="entry name" value="MFS_1"/>
    <property type="match status" value="1"/>
</dbReference>
<evidence type="ECO:0000256" key="4">
    <source>
        <dbReference type="ARBA" id="ARBA00022475"/>
    </source>
</evidence>
<evidence type="ECO:0000256" key="7">
    <source>
        <dbReference type="ARBA" id="ARBA00023136"/>
    </source>
</evidence>
<keyword evidence="4" id="KW-1003">Cell membrane</keyword>
<comment type="similarity">
    <text evidence="2">Belongs to the major facilitator superfamily.</text>
</comment>
<evidence type="ECO:0000256" key="1">
    <source>
        <dbReference type="ARBA" id="ARBA00004651"/>
    </source>
</evidence>
<feature type="transmembrane region" description="Helical" evidence="8">
    <location>
        <begin position="240"/>
        <end position="261"/>
    </location>
</feature>
<accession>A0A5M6IU10</accession>
<feature type="transmembrane region" description="Helical" evidence="8">
    <location>
        <begin position="71"/>
        <end position="90"/>
    </location>
</feature>
<evidence type="ECO:0000256" key="8">
    <source>
        <dbReference type="SAM" id="Phobius"/>
    </source>
</evidence>
<feature type="transmembrane region" description="Helical" evidence="8">
    <location>
        <begin position="41"/>
        <end position="59"/>
    </location>
</feature>
<dbReference type="PANTHER" id="PTHR43271:SF2">
    <property type="entry name" value="BLL2771 PROTEIN"/>
    <property type="match status" value="1"/>
</dbReference>
<dbReference type="SUPFAM" id="SSF103473">
    <property type="entry name" value="MFS general substrate transporter"/>
    <property type="match status" value="1"/>
</dbReference>
<keyword evidence="6 8" id="KW-1133">Transmembrane helix</keyword>
<dbReference type="InterPro" id="IPR005829">
    <property type="entry name" value="Sugar_transporter_CS"/>
</dbReference>
<feature type="transmembrane region" description="Helical" evidence="8">
    <location>
        <begin position="159"/>
        <end position="179"/>
    </location>
</feature>
<feature type="domain" description="Major facilitator superfamily (MFS) profile" evidence="9">
    <location>
        <begin position="1"/>
        <end position="384"/>
    </location>
</feature>
<dbReference type="CDD" id="cd17324">
    <property type="entry name" value="MFS_NepI_like"/>
    <property type="match status" value="1"/>
</dbReference>
<dbReference type="InterPro" id="IPR011701">
    <property type="entry name" value="MFS"/>
</dbReference>
<evidence type="ECO:0000259" key="9">
    <source>
        <dbReference type="PROSITE" id="PS50850"/>
    </source>
</evidence>
<feature type="transmembrane region" description="Helical" evidence="8">
    <location>
        <begin position="358"/>
        <end position="380"/>
    </location>
</feature>
<dbReference type="PROSITE" id="PS50850">
    <property type="entry name" value="MFS"/>
    <property type="match status" value="1"/>
</dbReference>
<feature type="transmembrane region" description="Helical" evidence="8">
    <location>
        <begin position="129"/>
        <end position="147"/>
    </location>
</feature>
<comment type="subcellular location">
    <subcellularLocation>
        <location evidence="1">Cell membrane</location>
        <topology evidence="1">Multi-pass membrane protein</topology>
    </subcellularLocation>
</comment>
<organism evidence="10 11">
    <name type="scientific">Rhodovastum atsumiense</name>
    <dbReference type="NCBI Taxonomy" id="504468"/>
    <lineage>
        <taxon>Bacteria</taxon>
        <taxon>Pseudomonadati</taxon>
        <taxon>Pseudomonadota</taxon>
        <taxon>Alphaproteobacteria</taxon>
        <taxon>Acetobacterales</taxon>
        <taxon>Acetobacteraceae</taxon>
        <taxon>Rhodovastum</taxon>
    </lineage>
</organism>
<protein>
    <submittedName>
        <fullName evidence="10">MFS transporter</fullName>
    </submittedName>
</protein>
<dbReference type="AlphaFoldDB" id="A0A5M6IU10"/>
<keyword evidence="7 8" id="KW-0472">Membrane</keyword>
<evidence type="ECO:0000256" key="6">
    <source>
        <dbReference type="ARBA" id="ARBA00022989"/>
    </source>
</evidence>
<feature type="transmembrane region" description="Helical" evidence="8">
    <location>
        <begin position="297"/>
        <end position="319"/>
    </location>
</feature>
<dbReference type="PROSITE" id="PS00216">
    <property type="entry name" value="SUGAR_TRANSPORT_1"/>
    <property type="match status" value="1"/>
</dbReference>
<dbReference type="InterPro" id="IPR036259">
    <property type="entry name" value="MFS_trans_sf"/>
</dbReference>
<name>A0A5M6IU10_9PROT</name>
<reference evidence="10 11" key="1">
    <citation type="submission" date="2019-09" db="EMBL/GenBank/DDBJ databases">
        <title>Genome sequence of Rhodovastum atsumiense, a diverse member of the Acetobacteraceae family of non-sulfur purple photosynthetic bacteria.</title>
        <authorList>
            <person name="Meyer T."/>
            <person name="Kyndt J."/>
        </authorList>
    </citation>
    <scope>NUCLEOTIDE SEQUENCE [LARGE SCALE GENOMIC DNA]</scope>
    <source>
        <strain evidence="10 11">DSM 21279</strain>
    </source>
</reference>
<evidence type="ECO:0000256" key="5">
    <source>
        <dbReference type="ARBA" id="ARBA00022692"/>
    </source>
</evidence>
<dbReference type="Gene3D" id="1.20.1250.20">
    <property type="entry name" value="MFS general substrate transporter like domains"/>
    <property type="match status" value="1"/>
</dbReference>
<evidence type="ECO:0000313" key="11">
    <source>
        <dbReference type="Proteomes" id="UP000325255"/>
    </source>
</evidence>
<keyword evidence="11" id="KW-1185">Reference proteome</keyword>
<dbReference type="PANTHER" id="PTHR43271">
    <property type="entry name" value="BLL2771 PROTEIN"/>
    <property type="match status" value="1"/>
</dbReference>
<dbReference type="RefSeq" id="WP_150041242.1">
    <property type="nucleotide sequence ID" value="NZ_OW485601.1"/>
</dbReference>
<dbReference type="EMBL" id="VWPK01000018">
    <property type="protein sequence ID" value="KAA5611701.1"/>
    <property type="molecule type" value="Genomic_DNA"/>
</dbReference>
<dbReference type="InterPro" id="IPR020846">
    <property type="entry name" value="MFS_dom"/>
</dbReference>
<sequence length="386" mass="40108">MLDRRSIGVAVAGATNFLNLYTPQAILPDIARDFGVSVGQTGWTITAPLLAVACVAPFAGTISDRLGRKTLIVTAAFAVIVPTLLVAAAPGLQAMVAWRFLQGLLLPFIFTVCIAYIGDECQGAAGVRAAGAYSVGTIFGGYAGRMICGLGTEFGGWRVGFLAVALVSLLGAAFVALVLPRERRFVPLEGGLRSALATYLSHLRTVRLLATCLIGMGMLFTNVGAYTYVNFYLAAPPFNLSPGVLGLVFTVYLVGMVTTSLSTRLTIRIGRRATLLLAVALDALGLVLTLVPHVGAVIAGLALMSGGLFVVQALSLGFIAATIRKAKSTAVGLYVTCYYVGGALGGVIPGGAWHHVGWPGVIAVLLAMAAAIATTGLLFWRDPQGY</sequence>
<feature type="transmembrane region" description="Helical" evidence="8">
    <location>
        <begin position="208"/>
        <end position="228"/>
    </location>
</feature>
<keyword evidence="3" id="KW-0813">Transport</keyword>
<evidence type="ECO:0000313" key="10">
    <source>
        <dbReference type="EMBL" id="KAA5611701.1"/>
    </source>
</evidence>